<comment type="caution">
    <text evidence="9">The sequence shown here is derived from an EMBL/GenBank/DDBJ whole genome shotgun (WGS) entry which is preliminary data.</text>
</comment>
<feature type="signal peptide" evidence="6">
    <location>
        <begin position="1"/>
        <end position="22"/>
    </location>
</feature>
<dbReference type="Gene3D" id="1.25.40.390">
    <property type="match status" value="1"/>
</dbReference>
<protein>
    <recommendedName>
        <fullName evidence="11">Starch-binding associating with outer membrane</fullName>
    </recommendedName>
</protein>
<dbReference type="PROSITE" id="PS51257">
    <property type="entry name" value="PROKAR_LIPOPROTEIN"/>
    <property type="match status" value="1"/>
</dbReference>
<evidence type="ECO:0000256" key="5">
    <source>
        <dbReference type="ARBA" id="ARBA00023237"/>
    </source>
</evidence>
<keyword evidence="5" id="KW-0998">Cell outer membrane</keyword>
<feature type="domain" description="SusD-like N-terminal" evidence="8">
    <location>
        <begin position="24"/>
        <end position="231"/>
    </location>
</feature>
<keyword evidence="4" id="KW-0472">Membrane</keyword>
<evidence type="ECO:0000256" key="1">
    <source>
        <dbReference type="ARBA" id="ARBA00004442"/>
    </source>
</evidence>
<keyword evidence="3 6" id="KW-0732">Signal</keyword>
<keyword evidence="10" id="KW-1185">Reference proteome</keyword>
<organism evidence="9 10">
    <name type="scientific">Dysgonomonas hofstadii</name>
    <dbReference type="NCBI Taxonomy" id="637886"/>
    <lineage>
        <taxon>Bacteria</taxon>
        <taxon>Pseudomonadati</taxon>
        <taxon>Bacteroidota</taxon>
        <taxon>Bacteroidia</taxon>
        <taxon>Bacteroidales</taxon>
        <taxon>Dysgonomonadaceae</taxon>
        <taxon>Dysgonomonas</taxon>
    </lineage>
</organism>
<gene>
    <name evidence="9" type="ORF">GGR21_002743</name>
</gene>
<evidence type="ECO:0000256" key="2">
    <source>
        <dbReference type="ARBA" id="ARBA00006275"/>
    </source>
</evidence>
<evidence type="ECO:0000256" key="3">
    <source>
        <dbReference type="ARBA" id="ARBA00022729"/>
    </source>
</evidence>
<dbReference type="InterPro" id="IPR012944">
    <property type="entry name" value="SusD_RagB_dom"/>
</dbReference>
<dbReference type="SUPFAM" id="SSF48452">
    <property type="entry name" value="TPR-like"/>
    <property type="match status" value="1"/>
</dbReference>
<dbReference type="RefSeq" id="WP_183307722.1">
    <property type="nucleotide sequence ID" value="NZ_JACIEP010000009.1"/>
</dbReference>
<evidence type="ECO:0000256" key="4">
    <source>
        <dbReference type="ARBA" id="ARBA00023136"/>
    </source>
</evidence>
<proteinExistence type="inferred from homology"/>
<evidence type="ECO:0000256" key="6">
    <source>
        <dbReference type="SAM" id="SignalP"/>
    </source>
</evidence>
<evidence type="ECO:0000313" key="9">
    <source>
        <dbReference type="EMBL" id="MBB4036830.1"/>
    </source>
</evidence>
<reference evidence="9 10" key="1">
    <citation type="submission" date="2020-08" db="EMBL/GenBank/DDBJ databases">
        <title>Genomic Encyclopedia of Type Strains, Phase IV (KMG-IV): sequencing the most valuable type-strain genomes for metagenomic binning, comparative biology and taxonomic classification.</title>
        <authorList>
            <person name="Goeker M."/>
        </authorList>
    </citation>
    <scope>NUCLEOTIDE SEQUENCE [LARGE SCALE GENOMIC DNA]</scope>
    <source>
        <strain evidence="9 10">DSM 104969</strain>
    </source>
</reference>
<dbReference type="GO" id="GO:0009279">
    <property type="term" value="C:cell outer membrane"/>
    <property type="evidence" value="ECO:0007669"/>
    <property type="project" value="UniProtKB-SubCell"/>
</dbReference>
<evidence type="ECO:0000259" key="7">
    <source>
        <dbReference type="Pfam" id="PF07980"/>
    </source>
</evidence>
<evidence type="ECO:0008006" key="11">
    <source>
        <dbReference type="Google" id="ProtNLM"/>
    </source>
</evidence>
<comment type="subcellular location">
    <subcellularLocation>
        <location evidence="1">Cell outer membrane</location>
    </subcellularLocation>
</comment>
<dbReference type="EMBL" id="JACIEP010000009">
    <property type="protein sequence ID" value="MBB4036830.1"/>
    <property type="molecule type" value="Genomic_DNA"/>
</dbReference>
<evidence type="ECO:0000313" key="10">
    <source>
        <dbReference type="Proteomes" id="UP000555103"/>
    </source>
</evidence>
<evidence type="ECO:0000259" key="8">
    <source>
        <dbReference type="Pfam" id="PF14322"/>
    </source>
</evidence>
<feature type="domain" description="RagB/SusD" evidence="7">
    <location>
        <begin position="406"/>
        <end position="518"/>
    </location>
</feature>
<accession>A0A840CLG4</accession>
<feature type="chain" id="PRO_5032824023" description="Starch-binding associating with outer membrane" evidence="6">
    <location>
        <begin position="23"/>
        <end position="645"/>
    </location>
</feature>
<dbReference type="AlphaFoldDB" id="A0A840CLG4"/>
<name>A0A840CLG4_9BACT</name>
<dbReference type="Pfam" id="PF07980">
    <property type="entry name" value="SusD_RagB"/>
    <property type="match status" value="1"/>
</dbReference>
<dbReference type="InterPro" id="IPR033985">
    <property type="entry name" value="SusD-like_N"/>
</dbReference>
<comment type="similarity">
    <text evidence="2">Belongs to the SusD family.</text>
</comment>
<dbReference type="Pfam" id="PF14322">
    <property type="entry name" value="SusD-like_3"/>
    <property type="match status" value="1"/>
</dbReference>
<dbReference type="InterPro" id="IPR011990">
    <property type="entry name" value="TPR-like_helical_dom_sf"/>
</dbReference>
<dbReference type="Proteomes" id="UP000555103">
    <property type="component" value="Unassembled WGS sequence"/>
</dbReference>
<sequence>MKKKLLYLLIISLPLISLSSCIDDFLDADAESSLTSEVIFADPTLAESAVMGIYEQINYSAFNGRLWPYKGLNNDTEMHLASYGGLTETDTHRTIAVYNNKGSDDFMGTAVSGAYSAIERANLCIEGLEMYGNPMPDTKLGCLLGEALFLRAWLYFELVNWYGNIPARFIPLNSDNLYIGRTDRDEIFKQLLKDLERAAELMPWAGTTAETMTILRPNKAAAKAFRARIALFAGGYGYHVYGEMNTAQLSNDPDLTIEKTYTIARDECWDIIQNEGKGFVLENEFEKIFKDNCQVKLDAGGESLFNLPFNYNKRGNWMVAAGVIHAGAGGSGSPASGSDPYTSVYQGGTHGAVPTLFYDYEKEDKRRDISVVPFRWANGKQELATVRRMTPGKLRAEWIDLSKGMLSTNTNDGITPIIIRYADVLLMFAEAENQLDGPTNRAKEAFNRVRTRGYGGVSQMAYVESQSASKGAFLQAIQNERRLEFVGETIRKYDLVRWNLLKTNMDKVMDDMRALRSFSGAYADVPGYVFWKYKSNAADEREIVYYGFNRGEIAPGTSGDLIIDQNALDAWMAANGWIHWNPSGNAKPLEKATPWINSNSTSGELRDVYITCIYLNNPDKQLVCPLPRTIITNSQGALSNSDLGY</sequence>